<dbReference type="InterPro" id="IPR050339">
    <property type="entry name" value="CC_SR_Kinase"/>
</dbReference>
<feature type="binding site" evidence="10">
    <location>
        <position position="363"/>
    </location>
    <ligand>
        <name>ATP</name>
        <dbReference type="ChEBI" id="CHEBI:30616"/>
    </ligand>
</feature>
<evidence type="ECO:0000259" key="12">
    <source>
        <dbReference type="PROSITE" id="PS50011"/>
    </source>
</evidence>
<dbReference type="EMBL" id="JAMWBK010000005">
    <property type="protein sequence ID" value="KAJ8905115.1"/>
    <property type="molecule type" value="Genomic_DNA"/>
</dbReference>
<comment type="catalytic activity">
    <reaction evidence="8">
        <text>L-threonyl-[protein] + ATP = O-phospho-L-threonyl-[protein] + ADP + H(+)</text>
        <dbReference type="Rhea" id="RHEA:46608"/>
        <dbReference type="Rhea" id="RHEA-COMP:11060"/>
        <dbReference type="Rhea" id="RHEA-COMP:11605"/>
        <dbReference type="ChEBI" id="CHEBI:15378"/>
        <dbReference type="ChEBI" id="CHEBI:30013"/>
        <dbReference type="ChEBI" id="CHEBI:30616"/>
        <dbReference type="ChEBI" id="CHEBI:61977"/>
        <dbReference type="ChEBI" id="CHEBI:456216"/>
        <dbReference type="EC" id="2.7.11.1"/>
    </reaction>
</comment>
<gene>
    <name evidence="14" type="ORF">NDN08_001625</name>
</gene>
<feature type="compositionally biased region" description="Low complexity" evidence="11">
    <location>
        <begin position="309"/>
        <end position="320"/>
    </location>
</feature>
<evidence type="ECO:0000256" key="7">
    <source>
        <dbReference type="ARBA" id="ARBA00037982"/>
    </source>
</evidence>
<keyword evidence="15" id="KW-1185">Reference proteome</keyword>
<name>A0AAV8URD9_9RHOD</name>
<comment type="catalytic activity">
    <reaction evidence="9">
        <text>L-seryl-[protein] + ATP = O-phospho-L-seryl-[protein] + ADP + H(+)</text>
        <dbReference type="Rhea" id="RHEA:17989"/>
        <dbReference type="Rhea" id="RHEA-COMP:9863"/>
        <dbReference type="Rhea" id="RHEA-COMP:11604"/>
        <dbReference type="ChEBI" id="CHEBI:15378"/>
        <dbReference type="ChEBI" id="CHEBI:29999"/>
        <dbReference type="ChEBI" id="CHEBI:30616"/>
        <dbReference type="ChEBI" id="CHEBI:83421"/>
        <dbReference type="ChEBI" id="CHEBI:456216"/>
        <dbReference type="EC" id="2.7.11.1"/>
    </reaction>
</comment>
<dbReference type="SMART" id="SM00220">
    <property type="entry name" value="S_TKc"/>
    <property type="match status" value="1"/>
</dbReference>
<evidence type="ECO:0000256" key="8">
    <source>
        <dbReference type="ARBA" id="ARBA00047899"/>
    </source>
</evidence>
<protein>
    <recommendedName>
        <fullName evidence="1">non-specific serine/threonine protein kinase</fullName>
        <ecNumber evidence="1">2.7.11.1</ecNumber>
    </recommendedName>
</protein>
<dbReference type="PANTHER" id="PTHR11042:SF136">
    <property type="entry name" value="EIF-2-ALPHA KINASE GCN2"/>
    <property type="match status" value="1"/>
</dbReference>
<accession>A0AAV8URD9</accession>
<dbReference type="InterPro" id="IPR045864">
    <property type="entry name" value="aa-tRNA-synth_II/BPL/LPL"/>
</dbReference>
<dbReference type="GO" id="GO:0007165">
    <property type="term" value="P:signal transduction"/>
    <property type="evidence" value="ECO:0007669"/>
    <property type="project" value="UniProtKB-ARBA"/>
</dbReference>
<evidence type="ECO:0000256" key="10">
    <source>
        <dbReference type="PROSITE-ProRule" id="PRU10141"/>
    </source>
</evidence>
<dbReference type="GO" id="GO:0005634">
    <property type="term" value="C:nucleus"/>
    <property type="evidence" value="ECO:0007669"/>
    <property type="project" value="TreeGrafter"/>
</dbReference>
<dbReference type="CDD" id="cd14046">
    <property type="entry name" value="STKc_EIF2AK4_GCN2_rpt2"/>
    <property type="match status" value="1"/>
</dbReference>
<evidence type="ECO:0000256" key="3">
    <source>
        <dbReference type="ARBA" id="ARBA00022679"/>
    </source>
</evidence>
<feature type="compositionally biased region" description="Low complexity" evidence="11">
    <location>
        <begin position="283"/>
        <end position="299"/>
    </location>
</feature>
<comment type="caution">
    <text evidence="14">The sequence shown here is derived from an EMBL/GenBank/DDBJ whole genome shotgun (WGS) entry which is preliminary data.</text>
</comment>
<dbReference type="InterPro" id="IPR006575">
    <property type="entry name" value="RWD_dom"/>
</dbReference>
<dbReference type="EC" id="2.7.11.1" evidence="1"/>
<organism evidence="14 15">
    <name type="scientific">Rhodosorus marinus</name>
    <dbReference type="NCBI Taxonomy" id="101924"/>
    <lineage>
        <taxon>Eukaryota</taxon>
        <taxon>Rhodophyta</taxon>
        <taxon>Stylonematophyceae</taxon>
        <taxon>Stylonematales</taxon>
        <taxon>Stylonemataceae</taxon>
        <taxon>Rhodosorus</taxon>
    </lineage>
</organism>
<dbReference type="GO" id="GO:0005524">
    <property type="term" value="F:ATP binding"/>
    <property type="evidence" value="ECO:0007669"/>
    <property type="project" value="UniProtKB-UniRule"/>
</dbReference>
<dbReference type="InterPro" id="IPR024435">
    <property type="entry name" value="HisRS-related_dom"/>
</dbReference>
<dbReference type="InterPro" id="IPR000719">
    <property type="entry name" value="Prot_kinase_dom"/>
</dbReference>
<evidence type="ECO:0000256" key="1">
    <source>
        <dbReference type="ARBA" id="ARBA00012513"/>
    </source>
</evidence>
<dbReference type="Gene3D" id="3.10.110.10">
    <property type="entry name" value="Ubiquitin Conjugating Enzyme"/>
    <property type="match status" value="1"/>
</dbReference>
<dbReference type="InterPro" id="IPR008271">
    <property type="entry name" value="Ser/Thr_kinase_AS"/>
</dbReference>
<dbReference type="Gene3D" id="3.30.930.10">
    <property type="entry name" value="Bira Bifunctional Protein, Domain 2"/>
    <property type="match status" value="1"/>
</dbReference>
<evidence type="ECO:0000256" key="11">
    <source>
        <dbReference type="SAM" id="MobiDB-lite"/>
    </source>
</evidence>
<dbReference type="PANTHER" id="PTHR11042">
    <property type="entry name" value="EUKARYOTIC TRANSLATION INITIATION FACTOR 2-ALPHA KINASE EIF2-ALPHA KINASE -RELATED"/>
    <property type="match status" value="1"/>
</dbReference>
<evidence type="ECO:0000256" key="9">
    <source>
        <dbReference type="ARBA" id="ARBA00048679"/>
    </source>
</evidence>
<keyword evidence="4 10" id="KW-0547">Nucleotide-binding</keyword>
<dbReference type="InterPro" id="IPR017441">
    <property type="entry name" value="Protein_kinase_ATP_BS"/>
</dbReference>
<dbReference type="SUPFAM" id="SSF56112">
    <property type="entry name" value="Protein kinase-like (PK-like)"/>
    <property type="match status" value="1"/>
</dbReference>
<keyword evidence="3" id="KW-0808">Transferase</keyword>
<dbReference type="Gene3D" id="3.40.50.800">
    <property type="entry name" value="Anticodon-binding domain"/>
    <property type="match status" value="1"/>
</dbReference>
<feature type="region of interest" description="Disordered" evidence="11">
    <location>
        <begin position="406"/>
        <end position="436"/>
    </location>
</feature>
<dbReference type="Pfam" id="PF00069">
    <property type="entry name" value="Pkinase"/>
    <property type="match status" value="1"/>
</dbReference>
<evidence type="ECO:0000256" key="4">
    <source>
        <dbReference type="ARBA" id="ARBA00022741"/>
    </source>
</evidence>
<dbReference type="GO" id="GO:0005829">
    <property type="term" value="C:cytosol"/>
    <property type="evidence" value="ECO:0007669"/>
    <property type="project" value="TreeGrafter"/>
</dbReference>
<feature type="domain" description="RWD" evidence="13">
    <location>
        <begin position="7"/>
        <end position="130"/>
    </location>
</feature>
<dbReference type="InterPro" id="IPR011009">
    <property type="entry name" value="Kinase-like_dom_sf"/>
</dbReference>
<evidence type="ECO:0000256" key="6">
    <source>
        <dbReference type="ARBA" id="ARBA00022840"/>
    </source>
</evidence>
<dbReference type="Gene3D" id="1.10.510.10">
    <property type="entry name" value="Transferase(Phosphotransferase) domain 1"/>
    <property type="match status" value="1"/>
</dbReference>
<evidence type="ECO:0000313" key="14">
    <source>
        <dbReference type="EMBL" id="KAJ8905115.1"/>
    </source>
</evidence>
<dbReference type="Pfam" id="PF05773">
    <property type="entry name" value="RWD"/>
    <property type="match status" value="1"/>
</dbReference>
<comment type="similarity">
    <text evidence="7">Belongs to the protein kinase superfamily. Ser/Thr protein kinase family. GCN2 subfamily.</text>
</comment>
<keyword evidence="5" id="KW-0418">Kinase</keyword>
<dbReference type="PROSITE" id="PS00108">
    <property type="entry name" value="PROTEIN_KINASE_ST"/>
    <property type="match status" value="1"/>
</dbReference>
<feature type="region of interest" description="Disordered" evidence="11">
    <location>
        <begin position="237"/>
        <end position="261"/>
    </location>
</feature>
<dbReference type="Gene3D" id="3.30.200.20">
    <property type="entry name" value="Phosphorylase Kinase, domain 1"/>
    <property type="match status" value="1"/>
</dbReference>
<feature type="compositionally biased region" description="Basic and acidic residues" evidence="11">
    <location>
        <begin position="421"/>
        <end position="432"/>
    </location>
</feature>
<evidence type="ECO:0000256" key="2">
    <source>
        <dbReference type="ARBA" id="ARBA00022527"/>
    </source>
</evidence>
<dbReference type="SMART" id="SM00591">
    <property type="entry name" value="RWD"/>
    <property type="match status" value="1"/>
</dbReference>
<dbReference type="Proteomes" id="UP001157974">
    <property type="component" value="Unassembled WGS sequence"/>
</dbReference>
<dbReference type="InterPro" id="IPR036621">
    <property type="entry name" value="Anticodon-bd_dom_sf"/>
</dbReference>
<feature type="region of interest" description="Disordered" evidence="11">
    <location>
        <begin position="275"/>
        <end position="328"/>
    </location>
</feature>
<evidence type="ECO:0000313" key="15">
    <source>
        <dbReference type="Proteomes" id="UP001157974"/>
    </source>
</evidence>
<feature type="compositionally biased region" description="Basic and acidic residues" evidence="11">
    <location>
        <begin position="237"/>
        <end position="250"/>
    </location>
</feature>
<dbReference type="GO" id="GO:0004694">
    <property type="term" value="F:eukaryotic translation initiation factor 2alpha kinase activity"/>
    <property type="evidence" value="ECO:0007669"/>
    <property type="project" value="TreeGrafter"/>
</dbReference>
<evidence type="ECO:0000256" key="5">
    <source>
        <dbReference type="ARBA" id="ARBA00022777"/>
    </source>
</evidence>
<proteinExistence type="inferred from homology"/>
<feature type="domain" description="Protein kinase" evidence="12">
    <location>
        <begin position="334"/>
        <end position="648"/>
    </location>
</feature>
<feature type="region of interest" description="Disordered" evidence="11">
    <location>
        <begin position="154"/>
        <end position="177"/>
    </location>
</feature>
<dbReference type="PROSITE" id="PS50908">
    <property type="entry name" value="RWD"/>
    <property type="match status" value="1"/>
</dbReference>
<reference evidence="14 15" key="1">
    <citation type="journal article" date="2023" name="Nat. Commun.">
        <title>Origin of minicircular mitochondrial genomes in red algae.</title>
        <authorList>
            <person name="Lee Y."/>
            <person name="Cho C.H."/>
            <person name="Lee Y.M."/>
            <person name="Park S.I."/>
            <person name="Yang J.H."/>
            <person name="West J.A."/>
            <person name="Bhattacharya D."/>
            <person name="Yoon H.S."/>
        </authorList>
    </citation>
    <scope>NUCLEOTIDE SEQUENCE [LARGE SCALE GENOMIC DNA]</scope>
    <source>
        <strain evidence="14 15">CCMP1338</strain>
        <tissue evidence="14">Whole cell</tissue>
    </source>
</reference>
<dbReference type="Pfam" id="PF12745">
    <property type="entry name" value="HGTP_anticodon2"/>
    <property type="match status" value="1"/>
</dbReference>
<sequence length="1294" mass="143993">MGSEKADELAALEAIFGDDFKAKDDEVPRGKKKGGGLLNVVEVVVSPDTADGDVWVSVLATFRLGSKYPKKEAAKVSISRREAGVKGYYGPSEPRLHELRDLAARKAAELVGEVHVFEVVCAIRDKLAQWNVPPLALRDEMLQLERLKAEEEIQRREKEKRDQKRNRERLRIGAQQRTEENIRQQELEALGTEERNARKQSITAAIRREASNDWSFSSRQEADLVDDIKHMFQDFHERARPDGPSSEKSESSAAGEENLRSKNAVAFEGSLFVDPMDEESDQSSSTSPADYESSSSSSNEESRKDRPRSQSLSSLRAAAQGNSTGSASRFRADFQVVRKLGEGGFGSVVKARNNLDGRDYAIKRVTLYGEDLEDSFVVREVLTLSRLMHPNIVRYYQAWLEPPDHADGPTEFDSETTEQDSESRTKLSRADTDTYDSAGSQSNVMAYLYIQMEYCRSTLRDFIDILDDSNQDLWVVFRQIVEALVYLHSKGIVHRDLKPTNIFFSTAGDIKVGDFGLARTVTTHTAEPSERGGEPRSQGILIPASGELSGAVGTTHYRAPELEDLRQKAYSSKVDVYALGIIAWEMWHGPCSTQMERIKKLTDLRETGAPDAAFQRIYPKQSQLIKLLLEKDPAARPAALELLDGNLLPPRVEDEYTRSIMRQLSVPGSRLRGQALEVLFRDETSNQEDLLNVVAVQMAMLNSSSDTNRFNLAANNLPLSRGRPRRTDEWYERLRQLLMDRVRGVFAVHGAHPTVCPPLAPEANLLRGLELSSRGAASTAGELPRRSTSSGVYLSHLGNKMELVLDARTAFAQKLGSVENVRKRYEVGTVWDTENSFKPIESANSSKKRSSSRLASPLFGPGDGEVFPQGILFADFDIISRIKMWTAEAETLKAALDATAALPLPARTSVRLGHSVLTMEIVRLCCGRESKSKANNAQFETLIDGVMDVMSYLPYIGWNLARKALLEDVRLPESSVTKIKGFCSFKGDPAAILKQTIVHLSGSSDSDFRMRVGELSSYEKILRRRKEDGGEQGEESTDNFLTDYLPVSAAAAKAIDELAKTLIMLEAMHVATDEQIVVDPMLARPGQAGRGSLTDGPIRRRALEKELLYFDGVMFELFVRHSKDHRGSARSLECVGWGGRWNALLVRLSRLRNLVTGIPDAELPNAVGVTINLEKISQLIVRSNNAESEPIAVCDVFVFAPHGGPTSVEDKIGVVAALWEHGIRADFSYDDSMSKHKQQEAAMERGAKWLVSVRRNRSDDLPVMRVKGLLNQRVDVDVLLADLPKFFSSLKRND</sequence>
<dbReference type="PROSITE" id="PS00107">
    <property type="entry name" value="PROTEIN_KINASE_ATP"/>
    <property type="match status" value="1"/>
</dbReference>
<keyword evidence="6 10" id="KW-0067">ATP-binding</keyword>
<evidence type="ECO:0000259" key="13">
    <source>
        <dbReference type="PROSITE" id="PS50908"/>
    </source>
</evidence>
<keyword evidence="2" id="KW-0723">Serine/threonine-protein kinase</keyword>
<feature type="compositionally biased region" description="Acidic residues" evidence="11">
    <location>
        <begin position="410"/>
        <end position="420"/>
    </location>
</feature>
<dbReference type="SUPFAM" id="SSF54495">
    <property type="entry name" value="UBC-like"/>
    <property type="match status" value="1"/>
</dbReference>
<dbReference type="InterPro" id="IPR016135">
    <property type="entry name" value="UBQ-conjugating_enzyme/RWD"/>
</dbReference>
<dbReference type="PROSITE" id="PS50011">
    <property type="entry name" value="PROTEIN_KINASE_DOM"/>
    <property type="match status" value="1"/>
</dbReference>